<evidence type="ECO:0000256" key="1">
    <source>
        <dbReference type="ARBA" id="ARBA00001946"/>
    </source>
</evidence>
<dbReference type="EMBL" id="JACHVA010000053">
    <property type="protein sequence ID" value="MBC2601399.1"/>
    <property type="molecule type" value="Genomic_DNA"/>
</dbReference>
<evidence type="ECO:0000313" key="4">
    <source>
        <dbReference type="EMBL" id="MBC2601399.1"/>
    </source>
</evidence>
<dbReference type="CDD" id="cd18880">
    <property type="entry name" value="NUDIX_ADPRase"/>
    <property type="match status" value="1"/>
</dbReference>
<evidence type="ECO:0000313" key="5">
    <source>
        <dbReference type="Proteomes" id="UP000525652"/>
    </source>
</evidence>
<keyword evidence="5" id="KW-1185">Reference proteome</keyword>
<accession>A0A7X1E3W0</accession>
<proteinExistence type="predicted"/>
<dbReference type="SUPFAM" id="SSF55811">
    <property type="entry name" value="Nudix"/>
    <property type="match status" value="1"/>
</dbReference>
<dbReference type="GO" id="GO:0016787">
    <property type="term" value="F:hydrolase activity"/>
    <property type="evidence" value="ECO:0007669"/>
    <property type="project" value="UniProtKB-KW"/>
</dbReference>
<organism evidence="4 5">
    <name type="scientific">Puniceicoccus vermicola</name>
    <dbReference type="NCBI Taxonomy" id="388746"/>
    <lineage>
        <taxon>Bacteria</taxon>
        <taxon>Pseudomonadati</taxon>
        <taxon>Verrucomicrobiota</taxon>
        <taxon>Opitutia</taxon>
        <taxon>Puniceicoccales</taxon>
        <taxon>Puniceicoccaceae</taxon>
        <taxon>Puniceicoccus</taxon>
    </lineage>
</organism>
<protein>
    <submittedName>
        <fullName evidence="4">NUDIX domain-containing protein</fullName>
    </submittedName>
</protein>
<gene>
    <name evidence="4" type="ORF">H5P30_06370</name>
</gene>
<dbReference type="RefSeq" id="WP_185692114.1">
    <property type="nucleotide sequence ID" value="NZ_JACHVA010000053.1"/>
</dbReference>
<evidence type="ECO:0000259" key="3">
    <source>
        <dbReference type="PROSITE" id="PS51462"/>
    </source>
</evidence>
<dbReference type="AlphaFoldDB" id="A0A7X1E3W0"/>
<comment type="cofactor">
    <cofactor evidence="1">
        <name>Mg(2+)</name>
        <dbReference type="ChEBI" id="CHEBI:18420"/>
    </cofactor>
</comment>
<dbReference type="PANTHER" id="PTHR43046">
    <property type="entry name" value="GDP-MANNOSE MANNOSYL HYDROLASE"/>
    <property type="match status" value="1"/>
</dbReference>
<feature type="domain" description="Nudix hydrolase" evidence="3">
    <location>
        <begin position="3"/>
        <end position="143"/>
    </location>
</feature>
<keyword evidence="2" id="KW-0378">Hydrolase</keyword>
<reference evidence="4 5" key="1">
    <citation type="submission" date="2020-07" db="EMBL/GenBank/DDBJ databases">
        <authorList>
            <person name="Feng X."/>
        </authorList>
    </citation>
    <scope>NUCLEOTIDE SEQUENCE [LARGE SCALE GENOMIC DNA]</scope>
    <source>
        <strain evidence="4 5">JCM14086</strain>
    </source>
</reference>
<dbReference type="Proteomes" id="UP000525652">
    <property type="component" value="Unassembled WGS sequence"/>
</dbReference>
<dbReference type="PANTHER" id="PTHR43046:SF14">
    <property type="entry name" value="MUTT_NUDIX FAMILY PROTEIN"/>
    <property type="match status" value="1"/>
</dbReference>
<dbReference type="PROSITE" id="PS51462">
    <property type="entry name" value="NUDIX"/>
    <property type="match status" value="1"/>
</dbReference>
<dbReference type="Pfam" id="PF00293">
    <property type="entry name" value="NUDIX"/>
    <property type="match status" value="1"/>
</dbReference>
<sequence>MKWIRHACRAVIVRRNRLLAIKMCDRSGVFYVLPGGGQRHGETMKEGLKRECLEEINLEVIIGPLLYVREYIGRNHNFSKYHRDFHQVETVFSCSIAEGAEPEPGSETDRKQIGIEWLDLKQLASVRFLPADAVPVIQRQMEEGSDLYLGDIN</sequence>
<evidence type="ECO:0000256" key="2">
    <source>
        <dbReference type="ARBA" id="ARBA00022801"/>
    </source>
</evidence>
<dbReference type="InterPro" id="IPR015797">
    <property type="entry name" value="NUDIX_hydrolase-like_dom_sf"/>
</dbReference>
<dbReference type="Gene3D" id="3.90.79.10">
    <property type="entry name" value="Nucleoside Triphosphate Pyrophosphohydrolase"/>
    <property type="match status" value="1"/>
</dbReference>
<name>A0A7X1E3W0_9BACT</name>
<dbReference type="InterPro" id="IPR000086">
    <property type="entry name" value="NUDIX_hydrolase_dom"/>
</dbReference>
<comment type="caution">
    <text evidence="4">The sequence shown here is derived from an EMBL/GenBank/DDBJ whole genome shotgun (WGS) entry which is preliminary data.</text>
</comment>